<keyword evidence="3" id="KW-1185">Reference proteome</keyword>
<organism evidence="2 3">
    <name type="scientific">Filobasidium floriforme</name>
    <dbReference type="NCBI Taxonomy" id="5210"/>
    <lineage>
        <taxon>Eukaryota</taxon>
        <taxon>Fungi</taxon>
        <taxon>Dikarya</taxon>
        <taxon>Basidiomycota</taxon>
        <taxon>Agaricomycotina</taxon>
        <taxon>Tremellomycetes</taxon>
        <taxon>Filobasidiales</taxon>
        <taxon>Filobasidiaceae</taxon>
        <taxon>Filobasidium</taxon>
    </lineage>
</organism>
<feature type="region of interest" description="Disordered" evidence="1">
    <location>
        <begin position="174"/>
        <end position="214"/>
    </location>
</feature>
<sequence length="338" mass="36026">MGLQLGAYESDTDSDAGSGKSVTTRSPSSQSLPVAGNRIGGTGKEPLAGKTPQGRVKQPIKIGSKHPLLGKSSLLSEGSDDDHAQSLSSSSNKRNRPLGSSSTQSGRSGLVDLLPPPKKKAKTVSKPTVIPKDVVDSRSATSRVDLQLDSANDKAVDDLALKVDNRKKRNEMDLFGLIPSEGPKSSGSLQDLPDRSSPLTISAAPLDNTSLGQGFETPSPKVVGSGRSVPDDLVSQGALGHAWKDVTSQDSSEMRNWNVKRNMAEARQLEDERAKLLAAPVYQEQGTYKAVGRTTGLAGKRHQLSALLQDAHSNRRALEDRIAENKRNKREAGTKYGF</sequence>
<accession>A0A8K0NKT8</accession>
<feature type="region of interest" description="Disordered" evidence="1">
    <location>
        <begin position="1"/>
        <end position="146"/>
    </location>
</feature>
<gene>
    <name evidence="2" type="ORF">FFLO_06154</name>
</gene>
<feature type="compositionally biased region" description="Polar residues" evidence="1">
    <location>
        <begin position="20"/>
        <end position="32"/>
    </location>
</feature>
<evidence type="ECO:0000256" key="1">
    <source>
        <dbReference type="SAM" id="MobiDB-lite"/>
    </source>
</evidence>
<comment type="caution">
    <text evidence="2">The sequence shown here is derived from an EMBL/GenBank/DDBJ whole genome shotgun (WGS) entry which is preliminary data.</text>
</comment>
<feature type="compositionally biased region" description="Polar residues" evidence="1">
    <location>
        <begin position="85"/>
        <end position="107"/>
    </location>
</feature>
<dbReference type="Proteomes" id="UP000812966">
    <property type="component" value="Unassembled WGS sequence"/>
</dbReference>
<dbReference type="EMBL" id="JABELV010000183">
    <property type="protein sequence ID" value="KAG7528445.1"/>
    <property type="molecule type" value="Genomic_DNA"/>
</dbReference>
<evidence type="ECO:0000313" key="3">
    <source>
        <dbReference type="Proteomes" id="UP000812966"/>
    </source>
</evidence>
<evidence type="ECO:0000313" key="2">
    <source>
        <dbReference type="EMBL" id="KAG7528445.1"/>
    </source>
</evidence>
<dbReference type="InterPro" id="IPR018800">
    <property type="entry name" value="PRCC"/>
</dbReference>
<protein>
    <recommendedName>
        <fullName evidence="4">Mitotic checkpoint regulator, MAD2B-interacting-domain-containing protein</fullName>
    </recommendedName>
</protein>
<proteinExistence type="predicted"/>
<name>A0A8K0NKT8_9TREE</name>
<evidence type="ECO:0008006" key="4">
    <source>
        <dbReference type="Google" id="ProtNLM"/>
    </source>
</evidence>
<feature type="region of interest" description="Disordered" evidence="1">
    <location>
        <begin position="318"/>
        <end position="338"/>
    </location>
</feature>
<reference evidence="2" key="1">
    <citation type="submission" date="2020-04" db="EMBL/GenBank/DDBJ databases">
        <title>Analysis of mating type loci in Filobasidium floriforme.</title>
        <authorList>
            <person name="Nowrousian M."/>
        </authorList>
    </citation>
    <scope>NUCLEOTIDE SEQUENCE</scope>
    <source>
        <strain evidence="2">CBS 6242</strain>
    </source>
</reference>
<dbReference type="Pfam" id="PF10253">
    <property type="entry name" value="PRCC"/>
    <property type="match status" value="1"/>
</dbReference>
<dbReference type="AlphaFoldDB" id="A0A8K0NKT8"/>